<evidence type="ECO:0000313" key="8">
    <source>
        <dbReference type="EMBL" id="BCK80121.1"/>
    </source>
</evidence>
<evidence type="ECO:0000256" key="6">
    <source>
        <dbReference type="RuleBase" id="RU000481"/>
    </source>
</evidence>
<geneLocation type="plasmid" evidence="8 9">
    <name>pMM35_02</name>
</geneLocation>
<dbReference type="InterPro" id="IPR015421">
    <property type="entry name" value="PyrdxlP-dep_Trfase_major"/>
</dbReference>
<organism evidence="8 9">
    <name type="scientific">Vescimonas fastidiosa</name>
    <dbReference type="NCBI Taxonomy" id="2714353"/>
    <lineage>
        <taxon>Bacteria</taxon>
        <taxon>Bacillati</taxon>
        <taxon>Bacillota</taxon>
        <taxon>Clostridia</taxon>
        <taxon>Eubacteriales</taxon>
        <taxon>Oscillospiraceae</taxon>
        <taxon>Vescimonas</taxon>
    </lineage>
</organism>
<evidence type="ECO:0000256" key="4">
    <source>
        <dbReference type="ARBA" id="ARBA00022679"/>
    </source>
</evidence>
<comment type="cofactor">
    <cofactor evidence="1 6">
        <name>pyridoxal 5'-phosphate</name>
        <dbReference type="ChEBI" id="CHEBI:597326"/>
    </cofactor>
</comment>
<dbReference type="RefSeq" id="WP_212822089.1">
    <property type="nucleotide sequence ID" value="NZ_AP023417.1"/>
</dbReference>
<evidence type="ECO:0000256" key="1">
    <source>
        <dbReference type="ARBA" id="ARBA00001933"/>
    </source>
</evidence>
<dbReference type="Proteomes" id="UP000681343">
    <property type="component" value="Plasmid pMM35_02"/>
</dbReference>
<dbReference type="CDD" id="cd00609">
    <property type="entry name" value="AAT_like"/>
    <property type="match status" value="1"/>
</dbReference>
<evidence type="ECO:0000256" key="3">
    <source>
        <dbReference type="ARBA" id="ARBA00022576"/>
    </source>
</evidence>
<dbReference type="Pfam" id="PF00155">
    <property type="entry name" value="Aminotran_1_2"/>
    <property type="match status" value="1"/>
</dbReference>
<dbReference type="KEGG" id="vfa:MM35RIKEN_23130"/>
<dbReference type="Gene3D" id="3.90.1150.10">
    <property type="entry name" value="Aspartate Aminotransferase, domain 1"/>
    <property type="match status" value="1"/>
</dbReference>
<reference evidence="8" key="1">
    <citation type="submission" date="2020-09" db="EMBL/GenBank/DDBJ databases">
        <title>New species isolated from human feces.</title>
        <authorList>
            <person name="Kitahara M."/>
            <person name="Shigeno Y."/>
            <person name="Shime M."/>
            <person name="Matsumoto Y."/>
            <person name="Nakamura S."/>
            <person name="Motooka D."/>
            <person name="Fukuoka S."/>
            <person name="Nishikawa H."/>
            <person name="Benno Y."/>
        </authorList>
    </citation>
    <scope>NUCLEOTIDE SEQUENCE</scope>
    <source>
        <strain evidence="8">MM35</strain>
        <plasmid evidence="8">pMM35_02</plasmid>
    </source>
</reference>
<dbReference type="InterPro" id="IPR004839">
    <property type="entry name" value="Aminotransferase_I/II_large"/>
</dbReference>
<dbReference type="EC" id="2.6.1.-" evidence="6"/>
<proteinExistence type="inferred from homology"/>
<gene>
    <name evidence="8" type="ORF">MM35RIKEN_23130</name>
</gene>
<evidence type="ECO:0000256" key="5">
    <source>
        <dbReference type="ARBA" id="ARBA00022898"/>
    </source>
</evidence>
<evidence type="ECO:0000256" key="2">
    <source>
        <dbReference type="ARBA" id="ARBA00007441"/>
    </source>
</evidence>
<dbReference type="PANTHER" id="PTHR46383:SF1">
    <property type="entry name" value="ASPARTATE AMINOTRANSFERASE"/>
    <property type="match status" value="1"/>
</dbReference>
<dbReference type="SUPFAM" id="SSF53383">
    <property type="entry name" value="PLP-dependent transferases"/>
    <property type="match status" value="1"/>
</dbReference>
<accession>A0A810Q3V1</accession>
<dbReference type="InterPro" id="IPR015424">
    <property type="entry name" value="PyrdxlP-dep_Trfase"/>
</dbReference>
<dbReference type="InterPro" id="IPR050596">
    <property type="entry name" value="AspAT/PAT-like"/>
</dbReference>
<keyword evidence="5" id="KW-0663">Pyridoxal phosphate</keyword>
<name>A0A810Q3V1_9FIRM</name>
<dbReference type="InterPro" id="IPR015422">
    <property type="entry name" value="PyrdxlP-dep_Trfase_small"/>
</dbReference>
<dbReference type="FunFam" id="3.40.640.10:FF:000033">
    <property type="entry name" value="Aspartate aminotransferase"/>
    <property type="match status" value="1"/>
</dbReference>
<keyword evidence="4 6" id="KW-0808">Transferase</keyword>
<keyword evidence="8" id="KW-0614">Plasmid</keyword>
<dbReference type="GO" id="GO:0008483">
    <property type="term" value="F:transaminase activity"/>
    <property type="evidence" value="ECO:0007669"/>
    <property type="project" value="UniProtKB-KW"/>
</dbReference>
<dbReference type="GO" id="GO:0006520">
    <property type="term" value="P:amino acid metabolic process"/>
    <property type="evidence" value="ECO:0007669"/>
    <property type="project" value="InterPro"/>
</dbReference>
<keyword evidence="9" id="KW-1185">Reference proteome</keyword>
<dbReference type="GO" id="GO:0030170">
    <property type="term" value="F:pyridoxal phosphate binding"/>
    <property type="evidence" value="ECO:0007669"/>
    <property type="project" value="InterPro"/>
</dbReference>
<protein>
    <recommendedName>
        <fullName evidence="6">Aminotransferase</fullName>
        <ecNumber evidence="6">2.6.1.-</ecNumber>
    </recommendedName>
</protein>
<dbReference type="InterPro" id="IPR004838">
    <property type="entry name" value="NHTrfase_class1_PyrdxlP-BS"/>
</dbReference>
<keyword evidence="3 6" id="KW-0032">Aminotransferase</keyword>
<evidence type="ECO:0000313" key="9">
    <source>
        <dbReference type="Proteomes" id="UP000681343"/>
    </source>
</evidence>
<dbReference type="Gene3D" id="3.40.640.10">
    <property type="entry name" value="Type I PLP-dependent aspartate aminotransferase-like (Major domain)"/>
    <property type="match status" value="1"/>
</dbReference>
<dbReference type="AlphaFoldDB" id="A0A810Q3V1"/>
<evidence type="ECO:0000259" key="7">
    <source>
        <dbReference type="Pfam" id="PF00155"/>
    </source>
</evidence>
<dbReference type="PANTHER" id="PTHR46383">
    <property type="entry name" value="ASPARTATE AMINOTRANSFERASE"/>
    <property type="match status" value="1"/>
</dbReference>
<dbReference type="PROSITE" id="PS00105">
    <property type="entry name" value="AA_TRANSFER_CLASS_1"/>
    <property type="match status" value="1"/>
</dbReference>
<sequence length="383" mass="42510">MKRNYIARRFQLGGTGLSLDTEALSKYKDIIDLSIGDTDFTTDEAIIAAAFRDAGLGHTHYGDPKGDPELISAVCRAWEEDFGQPLSGNHVLVSASSCLGMALTMLAILDPGDEVIVFSPYFAVYRSQIELAGGVCVDVPTYADENYAIDEARLRAAITPRTKAIIFNNPANPTGMSYDRDTLSMLARIAQEYDLLIAADEIYTTYLYEGDFCPIRTLPGMAERTITLNSFSKNYLMTGWRVGVIIAEPELLAVMNRINGALVYTAPSISQRAAIQALSMRRSIREKYISEYRDRIFYAADRIEKIPYLSLVRPKGTFYLFPGIEKTGLDEKQFCEALLERAHILVTPGTPFGVSGAGHFRIACTVGIEHLKIAFDRMEKLSF</sequence>
<dbReference type="EMBL" id="AP023417">
    <property type="protein sequence ID" value="BCK80121.1"/>
    <property type="molecule type" value="Genomic_DNA"/>
</dbReference>
<comment type="similarity">
    <text evidence="2 6">Belongs to the class-I pyridoxal-phosphate-dependent aminotransferase family.</text>
</comment>
<feature type="domain" description="Aminotransferase class I/classII large" evidence="7">
    <location>
        <begin position="28"/>
        <end position="376"/>
    </location>
</feature>